<dbReference type="RefSeq" id="WP_146660148.1">
    <property type="nucleotide sequence ID" value="NZ_JMCC02000061.1"/>
</dbReference>
<dbReference type="AlphaFoldDB" id="A0A0C2CZL6"/>
<organism evidence="2 3">
    <name type="scientific">Enhygromyxa salina</name>
    <dbReference type="NCBI Taxonomy" id="215803"/>
    <lineage>
        <taxon>Bacteria</taxon>
        <taxon>Pseudomonadati</taxon>
        <taxon>Myxococcota</taxon>
        <taxon>Polyangia</taxon>
        <taxon>Nannocystales</taxon>
        <taxon>Nannocystaceae</taxon>
        <taxon>Enhygromyxa</taxon>
    </lineage>
</organism>
<evidence type="ECO:0000313" key="3">
    <source>
        <dbReference type="Proteomes" id="UP000031599"/>
    </source>
</evidence>
<evidence type="ECO:0000256" key="1">
    <source>
        <dbReference type="SAM" id="MobiDB-lite"/>
    </source>
</evidence>
<accession>A0A0C2CZL6</accession>
<dbReference type="Proteomes" id="UP000031599">
    <property type="component" value="Unassembled WGS sequence"/>
</dbReference>
<dbReference type="InterPro" id="IPR009057">
    <property type="entry name" value="Homeodomain-like_sf"/>
</dbReference>
<comment type="caution">
    <text evidence="2">The sequence shown here is derived from an EMBL/GenBank/DDBJ whole genome shotgun (WGS) entry which is preliminary data.</text>
</comment>
<proteinExistence type="predicted"/>
<evidence type="ECO:0000313" key="2">
    <source>
        <dbReference type="EMBL" id="KIG15065.1"/>
    </source>
</evidence>
<gene>
    <name evidence="2" type="ORF">DB30_06097</name>
</gene>
<name>A0A0C2CZL6_9BACT</name>
<reference evidence="2 3" key="1">
    <citation type="submission" date="2014-12" db="EMBL/GenBank/DDBJ databases">
        <title>Genome assembly of Enhygromyxa salina DSM 15201.</title>
        <authorList>
            <person name="Sharma G."/>
            <person name="Subramanian S."/>
        </authorList>
    </citation>
    <scope>NUCLEOTIDE SEQUENCE [LARGE SCALE GENOMIC DNA]</scope>
    <source>
        <strain evidence="2 3">DSM 15201</strain>
    </source>
</reference>
<dbReference type="Pfam" id="PF13565">
    <property type="entry name" value="HTH_32"/>
    <property type="match status" value="1"/>
</dbReference>
<feature type="region of interest" description="Disordered" evidence="1">
    <location>
        <begin position="1"/>
        <end position="20"/>
    </location>
</feature>
<sequence length="160" mass="17763">MCANAPGAQPDRLMQNTRRTKRTVNLTPQQRLELMRLSSPETRDEAVRVRAHIILSWAAGATGAQSAALLETSRRTISKWRARFDEGGVDALWDRPRPGAPPTISEGKVTELLRLRQSPPPVGAPRWTTRMLAKRTGLSQSTVVRIAAKLRDHSEHAAML</sequence>
<dbReference type="EMBL" id="JMCC02000061">
    <property type="protein sequence ID" value="KIG15065.1"/>
    <property type="molecule type" value="Genomic_DNA"/>
</dbReference>
<dbReference type="SUPFAM" id="SSF46689">
    <property type="entry name" value="Homeodomain-like"/>
    <property type="match status" value="1"/>
</dbReference>
<protein>
    <submittedName>
        <fullName evidence="2">Mobile element protein</fullName>
    </submittedName>
</protein>